<keyword evidence="9" id="KW-1185">Reference proteome</keyword>
<dbReference type="OrthoDB" id="5587616at2759"/>
<evidence type="ECO:0000313" key="8">
    <source>
        <dbReference type="EMBL" id="CAB3994172.1"/>
    </source>
</evidence>
<dbReference type="GO" id="GO:0042393">
    <property type="term" value="F:histone binding"/>
    <property type="evidence" value="ECO:0007669"/>
    <property type="project" value="TreeGrafter"/>
</dbReference>
<dbReference type="GO" id="GO:0005654">
    <property type="term" value="C:nucleoplasm"/>
    <property type="evidence" value="ECO:0007669"/>
    <property type="project" value="TreeGrafter"/>
</dbReference>
<evidence type="ECO:0000256" key="3">
    <source>
        <dbReference type="ARBA" id="ARBA00022737"/>
    </source>
</evidence>
<dbReference type="GO" id="GO:0006335">
    <property type="term" value="P:DNA replication-dependent chromatin assembly"/>
    <property type="evidence" value="ECO:0007669"/>
    <property type="project" value="TreeGrafter"/>
</dbReference>
<dbReference type="Gene3D" id="1.25.40.10">
    <property type="entry name" value="Tetratricopeptide repeat domain"/>
    <property type="match status" value="1"/>
</dbReference>
<keyword evidence="4" id="KW-0802">TPR repeat</keyword>
<dbReference type="EMBL" id="CACRXK020002407">
    <property type="protein sequence ID" value="CAB3994172.1"/>
    <property type="molecule type" value="Genomic_DNA"/>
</dbReference>
<organism evidence="8 9">
    <name type="scientific">Paramuricea clavata</name>
    <name type="common">Red gorgonian</name>
    <name type="synonym">Violescent sea-whip</name>
    <dbReference type="NCBI Taxonomy" id="317549"/>
    <lineage>
        <taxon>Eukaryota</taxon>
        <taxon>Metazoa</taxon>
        <taxon>Cnidaria</taxon>
        <taxon>Anthozoa</taxon>
        <taxon>Octocorallia</taxon>
        <taxon>Malacalcyonacea</taxon>
        <taxon>Plexauridae</taxon>
        <taxon>Paramuricea</taxon>
    </lineage>
</organism>
<dbReference type="AlphaFoldDB" id="A0A6S7GVL8"/>
<evidence type="ECO:0000256" key="4">
    <source>
        <dbReference type="ARBA" id="ARBA00022803"/>
    </source>
</evidence>
<comment type="subcellular location">
    <subcellularLocation>
        <location evidence="1">Nucleus</location>
    </subcellularLocation>
</comment>
<keyword evidence="5" id="KW-0539">Nucleus</keyword>
<keyword evidence="3" id="KW-0677">Repeat</keyword>
<dbReference type="PANTHER" id="PTHR15081">
    <property type="entry name" value="NUCLEAR AUTOANTIGENIC SPERM PROTEIN NASP -RELATED"/>
    <property type="match status" value="1"/>
</dbReference>
<comment type="similarity">
    <text evidence="2">Belongs to the NASP family.</text>
</comment>
<sequence>NNKYGALSNECGDAHFQYGKSLLELARLESGVLGSAIKEAVEEESPDYDEDTSMETEGQGGTSAGASAESSSNNKLPTIVKTTTEDNTAGQAKPSEETVAKGSAEKAEGCTEEKMEEDGTESKTDDDKKESVEGEEKAGTSEEKPAGERAVEKMVEDTTEESKVEDKSSDDNKDKTEEEQQGNDNKDVSEDTNKGDKESTSEENKEVDDAVGENEDQKEPEGQKEDVEDGENKTTGEQKEDVKDGENKTTGEQKEGVEDGENKTTGEQKEGVEDGENKTTGEQKEGVEDGENKTTGEQKDDVDKDNKDEDVNVDEDVNDEQTTDDGPVSTIQLAWETLELARIIFKRHSNTEMQLKLAQTHLLLGEIHMEQEQFSDAVSELTKCLNIQKNLLKSDDRLLAETYYNLGLAYTLSMLYEESASHYGNATEVLELRLKNIKTRIEEAEQQDKGKGKASDDDPLVKDRKELAELEDLLPEVKEKCLDAKNENERLKSNIKEKLGLTSAGFESSSLSTCSTSCSDKPATDIGHLVRKKRKPKDDENTENIEAPAKKPRQEGESTTTQPENGNSTMAKANGDEPQS</sequence>
<protein>
    <submittedName>
        <fullName evidence="8">Nuclear autoantigenic sperm</fullName>
    </submittedName>
</protein>
<dbReference type="PROSITE" id="PS50005">
    <property type="entry name" value="TPR"/>
    <property type="match status" value="1"/>
</dbReference>
<gene>
    <name evidence="8" type="ORF">PACLA_8A016933</name>
</gene>
<dbReference type="SUPFAM" id="SSF48452">
    <property type="entry name" value="TPR-like"/>
    <property type="match status" value="1"/>
</dbReference>
<feature type="compositionally biased region" description="Acidic residues" evidence="7">
    <location>
        <begin position="311"/>
        <end position="323"/>
    </location>
</feature>
<dbReference type="GO" id="GO:0034080">
    <property type="term" value="P:CENP-A containing chromatin assembly"/>
    <property type="evidence" value="ECO:0007669"/>
    <property type="project" value="TreeGrafter"/>
</dbReference>
<dbReference type="SMART" id="SM00028">
    <property type="entry name" value="TPR"/>
    <property type="match status" value="2"/>
</dbReference>
<dbReference type="Pfam" id="PF10516">
    <property type="entry name" value="SHNi-TPR"/>
    <property type="match status" value="1"/>
</dbReference>
<feature type="coiled-coil region" evidence="6">
    <location>
        <begin position="427"/>
        <end position="494"/>
    </location>
</feature>
<evidence type="ECO:0000256" key="5">
    <source>
        <dbReference type="ARBA" id="ARBA00023242"/>
    </source>
</evidence>
<feature type="region of interest" description="Disordered" evidence="7">
    <location>
        <begin position="506"/>
        <end position="580"/>
    </location>
</feature>
<keyword evidence="6" id="KW-0175">Coiled coil</keyword>
<feature type="region of interest" description="Disordered" evidence="7">
    <location>
        <begin position="37"/>
        <end position="328"/>
    </location>
</feature>
<evidence type="ECO:0000256" key="6">
    <source>
        <dbReference type="SAM" id="Coils"/>
    </source>
</evidence>
<dbReference type="Proteomes" id="UP001152795">
    <property type="component" value="Unassembled WGS sequence"/>
</dbReference>
<accession>A0A6S7GVL8</accession>
<evidence type="ECO:0000256" key="2">
    <source>
        <dbReference type="ARBA" id="ARBA00008402"/>
    </source>
</evidence>
<evidence type="ECO:0000256" key="7">
    <source>
        <dbReference type="SAM" id="MobiDB-lite"/>
    </source>
</evidence>
<feature type="compositionally biased region" description="Polar residues" evidence="7">
    <location>
        <begin position="73"/>
        <end position="90"/>
    </location>
</feature>
<name>A0A6S7GVL8_PARCT</name>
<evidence type="ECO:0000313" key="9">
    <source>
        <dbReference type="Proteomes" id="UP001152795"/>
    </source>
</evidence>
<proteinExistence type="inferred from homology"/>
<feature type="non-terminal residue" evidence="8">
    <location>
        <position position="1"/>
    </location>
</feature>
<dbReference type="InterPro" id="IPR051730">
    <property type="entry name" value="NASP-like"/>
</dbReference>
<feature type="compositionally biased region" description="Low complexity" evidence="7">
    <location>
        <begin position="508"/>
        <end position="519"/>
    </location>
</feature>
<comment type="caution">
    <text evidence="8">The sequence shown here is derived from an EMBL/GenBank/DDBJ whole genome shotgun (WGS) entry which is preliminary data.</text>
</comment>
<dbReference type="InterPro" id="IPR011990">
    <property type="entry name" value="TPR-like_helical_dom_sf"/>
</dbReference>
<feature type="compositionally biased region" description="Basic and acidic residues" evidence="7">
    <location>
        <begin position="215"/>
        <end position="310"/>
    </location>
</feature>
<reference evidence="8" key="1">
    <citation type="submission" date="2020-04" db="EMBL/GenBank/DDBJ databases">
        <authorList>
            <person name="Alioto T."/>
            <person name="Alioto T."/>
            <person name="Gomez Garrido J."/>
        </authorList>
    </citation>
    <scope>NUCLEOTIDE SEQUENCE</scope>
    <source>
        <strain evidence="8">A484AB</strain>
    </source>
</reference>
<dbReference type="InterPro" id="IPR019734">
    <property type="entry name" value="TPR_rpt"/>
</dbReference>
<dbReference type="PANTHER" id="PTHR15081:SF1">
    <property type="entry name" value="NUCLEAR AUTOANTIGENIC SPERM PROTEIN"/>
    <property type="match status" value="1"/>
</dbReference>
<feature type="compositionally biased region" description="Acidic residues" evidence="7">
    <location>
        <begin position="41"/>
        <end position="54"/>
    </location>
</feature>
<evidence type="ECO:0000256" key="1">
    <source>
        <dbReference type="ARBA" id="ARBA00004123"/>
    </source>
</evidence>
<feature type="compositionally biased region" description="Basic and acidic residues" evidence="7">
    <location>
        <begin position="120"/>
        <end position="208"/>
    </location>
</feature>
<dbReference type="InterPro" id="IPR019544">
    <property type="entry name" value="Tetratricopeptide_SHNi-TPR_dom"/>
</dbReference>
<feature type="compositionally biased region" description="Polar residues" evidence="7">
    <location>
        <begin position="557"/>
        <end position="580"/>
    </location>
</feature>
<feature type="compositionally biased region" description="Basic and acidic residues" evidence="7">
    <location>
        <begin position="94"/>
        <end position="113"/>
    </location>
</feature>